<comment type="caution">
    <text evidence="1">The sequence shown here is derived from an EMBL/GenBank/DDBJ whole genome shotgun (WGS) entry which is preliminary data.</text>
</comment>
<gene>
    <name evidence="1" type="ORF">AB6A40_008419</name>
</gene>
<protein>
    <submittedName>
        <fullName evidence="1">Uncharacterized protein</fullName>
    </submittedName>
</protein>
<proteinExistence type="predicted"/>
<reference evidence="1 2" key="1">
    <citation type="submission" date="2024-08" db="EMBL/GenBank/DDBJ databases">
        <title>Gnathostoma spinigerum genome.</title>
        <authorList>
            <person name="Gonzalez-Bertolin B."/>
            <person name="Monzon S."/>
            <person name="Zaballos A."/>
            <person name="Jimenez P."/>
            <person name="Dekumyoy P."/>
            <person name="Varona S."/>
            <person name="Cuesta I."/>
            <person name="Sumanam S."/>
            <person name="Adisakwattana P."/>
            <person name="Gasser R.B."/>
            <person name="Hernandez-Gonzalez A."/>
            <person name="Young N.D."/>
            <person name="Perteguer M.J."/>
        </authorList>
    </citation>
    <scope>NUCLEOTIDE SEQUENCE [LARGE SCALE GENOMIC DNA]</scope>
    <source>
        <strain evidence="1">AL3</strain>
        <tissue evidence="1">Liver</tissue>
    </source>
</reference>
<keyword evidence="2" id="KW-1185">Reference proteome</keyword>
<accession>A0ABD6EP09</accession>
<dbReference type="AlphaFoldDB" id="A0ABD6EP09"/>
<dbReference type="Proteomes" id="UP001608902">
    <property type="component" value="Unassembled WGS sequence"/>
</dbReference>
<dbReference type="EMBL" id="JBGFUD010007729">
    <property type="protein sequence ID" value="MFH4981710.1"/>
    <property type="molecule type" value="Genomic_DNA"/>
</dbReference>
<sequence>MKPLSFLEHHLYSLCITSLKKCLRSEDIFVSDTYEFTVDRFDIRCGVCFRLNFSVSHKKTITGVSRYFVHSSHRTTLVKSTFYLFLRDQQRFQPFTSLSSGSLPFNATVPNTPAVPNSTGNLNGDSSAVSANVQQVFERRQAIVTRVSGALCIQLSYQFPQQLHRS</sequence>
<name>A0ABD6EP09_9BILA</name>
<organism evidence="1 2">
    <name type="scientific">Gnathostoma spinigerum</name>
    <dbReference type="NCBI Taxonomy" id="75299"/>
    <lineage>
        <taxon>Eukaryota</taxon>
        <taxon>Metazoa</taxon>
        <taxon>Ecdysozoa</taxon>
        <taxon>Nematoda</taxon>
        <taxon>Chromadorea</taxon>
        <taxon>Rhabditida</taxon>
        <taxon>Spirurina</taxon>
        <taxon>Gnathostomatomorpha</taxon>
        <taxon>Gnathostomatoidea</taxon>
        <taxon>Gnathostomatidae</taxon>
        <taxon>Gnathostoma</taxon>
    </lineage>
</organism>
<evidence type="ECO:0000313" key="1">
    <source>
        <dbReference type="EMBL" id="MFH4981710.1"/>
    </source>
</evidence>
<evidence type="ECO:0000313" key="2">
    <source>
        <dbReference type="Proteomes" id="UP001608902"/>
    </source>
</evidence>